<evidence type="ECO:0000259" key="1">
    <source>
        <dbReference type="Pfam" id="PF06985"/>
    </source>
</evidence>
<evidence type="ECO:0000313" key="3">
    <source>
        <dbReference type="Proteomes" id="UP000078237"/>
    </source>
</evidence>
<dbReference type="VEuPathDB" id="FungiDB:MMYC01_208938"/>
<dbReference type="PANTHER" id="PTHR33112">
    <property type="entry name" value="DOMAIN PROTEIN, PUTATIVE-RELATED"/>
    <property type="match status" value="1"/>
</dbReference>
<reference evidence="2 3" key="1">
    <citation type="journal article" date="2016" name="Genome Announc.">
        <title>Genome Sequence of Madurella mycetomatis mm55, Isolated from a Human Mycetoma Case in Sudan.</title>
        <authorList>
            <person name="Smit S."/>
            <person name="Derks M.F."/>
            <person name="Bervoets S."/>
            <person name="Fahal A."/>
            <person name="van Leeuwen W."/>
            <person name="van Belkum A."/>
            <person name="van de Sande W.W."/>
        </authorList>
    </citation>
    <scope>NUCLEOTIDE SEQUENCE [LARGE SCALE GENOMIC DNA]</scope>
    <source>
        <strain evidence="3">mm55</strain>
    </source>
</reference>
<accession>A0A175VRR0</accession>
<dbReference type="Proteomes" id="UP000078237">
    <property type="component" value="Unassembled WGS sequence"/>
</dbReference>
<comment type="caution">
    <text evidence="2">The sequence shown here is derived from an EMBL/GenBank/DDBJ whole genome shotgun (WGS) entry which is preliminary data.</text>
</comment>
<dbReference type="AlphaFoldDB" id="A0A175VRR0"/>
<feature type="domain" description="Heterokaryon incompatibility" evidence="1">
    <location>
        <begin position="1"/>
        <end position="74"/>
    </location>
</feature>
<dbReference type="InterPro" id="IPR010730">
    <property type="entry name" value="HET"/>
</dbReference>
<gene>
    <name evidence="2" type="ORF">MMYC01_208938</name>
</gene>
<organism evidence="2 3">
    <name type="scientific">Madurella mycetomatis</name>
    <dbReference type="NCBI Taxonomy" id="100816"/>
    <lineage>
        <taxon>Eukaryota</taxon>
        <taxon>Fungi</taxon>
        <taxon>Dikarya</taxon>
        <taxon>Ascomycota</taxon>
        <taxon>Pezizomycotina</taxon>
        <taxon>Sordariomycetes</taxon>
        <taxon>Sordariomycetidae</taxon>
        <taxon>Sordariales</taxon>
        <taxon>Sordariales incertae sedis</taxon>
        <taxon>Madurella</taxon>
    </lineage>
</organism>
<dbReference type="EMBL" id="LCTW02000473">
    <property type="protein sequence ID" value="KXX73444.1"/>
    <property type="molecule type" value="Genomic_DNA"/>
</dbReference>
<keyword evidence="3" id="KW-1185">Reference proteome</keyword>
<dbReference type="STRING" id="100816.A0A175VRR0"/>
<proteinExistence type="predicted"/>
<protein>
    <recommendedName>
        <fullName evidence="1">Heterokaryon incompatibility domain-containing protein</fullName>
    </recommendedName>
</protein>
<sequence>MNTIYGNAIITIVASTNSRPADGLPGVGKIPRSRFQIVKKVQRIPLAAAFHEARLPYGDIEDSVWKSRAWTFQERQLSRRAVYFTNTVPGVSADHRPTPLMDRSRFEAQVWTLMDYIFHNRTQTEFPNTFHIHGLGSQSVSMMSSDTTIPASIYLATPVPTHTNTGTLRIEGETLWKAYSDAPARTRAGLGAGPAGKFMWRAADEGGATPSRSPRQHCPE</sequence>
<dbReference type="OrthoDB" id="5135333at2759"/>
<dbReference type="PANTHER" id="PTHR33112:SF12">
    <property type="entry name" value="HETEROKARYON INCOMPATIBILITY DOMAIN-CONTAINING PROTEIN"/>
    <property type="match status" value="1"/>
</dbReference>
<name>A0A175VRR0_9PEZI</name>
<evidence type="ECO:0000313" key="2">
    <source>
        <dbReference type="EMBL" id="KXX73444.1"/>
    </source>
</evidence>
<dbReference type="Pfam" id="PF06985">
    <property type="entry name" value="HET"/>
    <property type="match status" value="1"/>
</dbReference>